<dbReference type="RefSeq" id="WP_369205870.1">
    <property type="nucleotide sequence ID" value="NZ_JBFNXQ010000025.1"/>
</dbReference>
<keyword evidence="3" id="KW-1185">Reference proteome</keyword>
<dbReference type="EMBL" id="JBFNXQ010000025">
    <property type="protein sequence ID" value="MEX5718727.1"/>
    <property type="molecule type" value="Genomic_DNA"/>
</dbReference>
<dbReference type="GO" id="GO:0016787">
    <property type="term" value="F:hydrolase activity"/>
    <property type="evidence" value="ECO:0007669"/>
    <property type="project" value="UniProtKB-KW"/>
</dbReference>
<protein>
    <submittedName>
        <fullName evidence="2">Alpha/beta fold hydrolase</fullName>
    </submittedName>
</protein>
<gene>
    <name evidence="2" type="ORF">ABQ292_10180</name>
</gene>
<dbReference type="PRINTS" id="PR00111">
    <property type="entry name" value="ABHYDROLASE"/>
</dbReference>
<dbReference type="InterPro" id="IPR029058">
    <property type="entry name" value="AB_hydrolase_fold"/>
</dbReference>
<evidence type="ECO:0000259" key="1">
    <source>
        <dbReference type="Pfam" id="PF12697"/>
    </source>
</evidence>
<accession>A0ABV3XE01</accession>
<dbReference type="InterPro" id="IPR052897">
    <property type="entry name" value="Sec-Metab_Biosynth_Hydrolase"/>
</dbReference>
<name>A0ABV3XE01_9ACTN</name>
<comment type="caution">
    <text evidence="2">The sequence shown here is derived from an EMBL/GenBank/DDBJ whole genome shotgun (WGS) entry which is preliminary data.</text>
</comment>
<dbReference type="InterPro" id="IPR000073">
    <property type="entry name" value="AB_hydrolase_1"/>
</dbReference>
<dbReference type="Gene3D" id="3.40.50.1820">
    <property type="entry name" value="alpha/beta hydrolase"/>
    <property type="match status" value="1"/>
</dbReference>
<evidence type="ECO:0000313" key="3">
    <source>
        <dbReference type="Proteomes" id="UP001560045"/>
    </source>
</evidence>
<evidence type="ECO:0000313" key="2">
    <source>
        <dbReference type="EMBL" id="MEX5718727.1"/>
    </source>
</evidence>
<feature type="domain" description="AB hydrolase-1" evidence="1">
    <location>
        <begin position="5"/>
        <end position="227"/>
    </location>
</feature>
<keyword evidence="2" id="KW-0378">Hydrolase</keyword>
<dbReference type="PANTHER" id="PTHR37017:SF11">
    <property type="entry name" value="ESTERASE_LIPASE_THIOESTERASE DOMAIN-CONTAINING PROTEIN"/>
    <property type="match status" value="1"/>
</dbReference>
<reference evidence="2 3" key="1">
    <citation type="submission" date="2024-06" db="EMBL/GenBank/DDBJ databases">
        <title>Draft genome sequence of Geodermatophilus badlandi, a novel member of the Geodermatophilaceae isolated from badland sedimentary rocks in the Red desert, Wyoming, USA.</title>
        <authorList>
            <person name="Ben Tekaya S."/>
            <person name="Nouioui I."/>
            <person name="Flores G.M."/>
            <person name="Shaal M.N."/>
            <person name="Bredoire F."/>
            <person name="Basile F."/>
            <person name="Van Diepen L."/>
            <person name="Ward N.L."/>
        </authorList>
    </citation>
    <scope>NUCLEOTIDE SEQUENCE [LARGE SCALE GENOMIC DNA]</scope>
    <source>
        <strain evidence="2 3">WL48A</strain>
    </source>
</reference>
<dbReference type="Pfam" id="PF12697">
    <property type="entry name" value="Abhydrolase_6"/>
    <property type="match status" value="1"/>
</dbReference>
<sequence length="269" mass="28158">MDTTFLLVPGAGGRAWYWHRLVPELERRGHRAVAVDLPAGDDAAGLRTYTDVALAALEAAGADGGPPAGDVVVVGQSMGGLTAPLVAARRPVRLVVLLNAMVPRPGETGAQWWEAVDQAGARAAYAREQGRPADDDVESDFSHDVPAEVWAAAAAQSGDQSGTPFTEPWPLAAWPAVPTRVLAGRDDRFFPLALQRRVARERLGLDVDEVPGGHLAALSRPAELAAALDACLRETRRTPGGGDSGARNGAGWSIAARAENGAKMAAEEN</sequence>
<dbReference type="Proteomes" id="UP001560045">
    <property type="component" value="Unassembled WGS sequence"/>
</dbReference>
<organism evidence="2 3">
    <name type="scientific">Geodermatophilus maliterrae</name>
    <dbReference type="NCBI Taxonomy" id="3162531"/>
    <lineage>
        <taxon>Bacteria</taxon>
        <taxon>Bacillati</taxon>
        <taxon>Actinomycetota</taxon>
        <taxon>Actinomycetes</taxon>
        <taxon>Geodermatophilales</taxon>
        <taxon>Geodermatophilaceae</taxon>
        <taxon>Geodermatophilus</taxon>
    </lineage>
</organism>
<proteinExistence type="predicted"/>
<dbReference type="SUPFAM" id="SSF53474">
    <property type="entry name" value="alpha/beta-Hydrolases"/>
    <property type="match status" value="1"/>
</dbReference>
<dbReference type="PANTHER" id="PTHR37017">
    <property type="entry name" value="AB HYDROLASE-1 DOMAIN-CONTAINING PROTEIN-RELATED"/>
    <property type="match status" value="1"/>
</dbReference>